<dbReference type="VEuPathDB" id="FungiDB:JI435_042260"/>
<evidence type="ECO:0008006" key="5">
    <source>
        <dbReference type="Google" id="ProtNLM"/>
    </source>
</evidence>
<keyword evidence="4" id="KW-1185">Reference proteome</keyword>
<gene>
    <name evidence="3" type="ORF">JI435_042260</name>
</gene>
<dbReference type="OrthoDB" id="5551751at2759"/>
<dbReference type="Proteomes" id="UP000663193">
    <property type="component" value="Chromosome 8"/>
</dbReference>
<feature type="signal peptide" evidence="2">
    <location>
        <begin position="1"/>
        <end position="22"/>
    </location>
</feature>
<dbReference type="OMA" id="NEIWWET"/>
<accession>A0A7U2F3N9</accession>
<keyword evidence="1 2" id="KW-0732">Signal</keyword>
<evidence type="ECO:0000256" key="2">
    <source>
        <dbReference type="SAM" id="SignalP"/>
    </source>
</evidence>
<dbReference type="EMBL" id="CP069030">
    <property type="protein sequence ID" value="QRC98126.1"/>
    <property type="molecule type" value="Genomic_DNA"/>
</dbReference>
<protein>
    <recommendedName>
        <fullName evidence="5">FAS1 domain-containing protein</fullName>
    </recommendedName>
</protein>
<reference evidence="4" key="1">
    <citation type="journal article" date="2021" name="BMC Genomics">
        <title>Chromosome-level genome assembly and manually-curated proteome of model necrotroph Parastagonospora nodorum Sn15 reveals a genome-wide trove of candidate effector homologs, and redundancy of virulence-related functions within an accessory chromosome.</title>
        <authorList>
            <person name="Bertazzoni S."/>
            <person name="Jones D.A.B."/>
            <person name="Phan H.T."/>
            <person name="Tan K.-C."/>
            <person name="Hane J.K."/>
        </authorList>
    </citation>
    <scope>NUCLEOTIDE SEQUENCE [LARGE SCALE GENOMIC DNA]</scope>
    <source>
        <strain evidence="4">SN15 / ATCC MYA-4574 / FGSC 10173)</strain>
    </source>
</reference>
<dbReference type="InterPro" id="IPR040200">
    <property type="entry name" value="Mug57-like"/>
</dbReference>
<dbReference type="PANTHER" id="PTHR28156:SF1">
    <property type="entry name" value="FAS1 DOMAIN-CONTAINING PROTEIN YDR262W"/>
    <property type="match status" value="1"/>
</dbReference>
<dbReference type="PROSITE" id="PS51257">
    <property type="entry name" value="PROKAR_LIPOPROTEIN"/>
    <property type="match status" value="1"/>
</dbReference>
<dbReference type="RefSeq" id="XP_001794646.1">
    <property type="nucleotide sequence ID" value="XM_001794594.1"/>
</dbReference>
<evidence type="ECO:0000313" key="4">
    <source>
        <dbReference type="Proteomes" id="UP000663193"/>
    </source>
</evidence>
<sequence>MKAGSIVAYPLASVCLFLACSAESRPFDSIRKSFEILSAQIPLRDLIMPPAGEVSTGVIISDVIGKTQNIAIFSGLTRDIDDVAGRLDNAAQNATVLAPDNSVMRSLQRKPWEDPEDYDTFGANAYEGSSGQDRARKNLERFVQRHVVPESPWEEGKKIKTLAGNEIWWESKDGQKKVSLCYLASAPTGSPPRPTREHIFLSPPFLKRKISTKIVLGMGLSMIYNERLPSNPHW</sequence>
<feature type="chain" id="PRO_5034666268" description="FAS1 domain-containing protein" evidence="2">
    <location>
        <begin position="23"/>
        <end position="234"/>
    </location>
</feature>
<organism evidence="3 4">
    <name type="scientific">Phaeosphaeria nodorum (strain SN15 / ATCC MYA-4574 / FGSC 10173)</name>
    <name type="common">Glume blotch fungus</name>
    <name type="synonym">Parastagonospora nodorum</name>
    <dbReference type="NCBI Taxonomy" id="321614"/>
    <lineage>
        <taxon>Eukaryota</taxon>
        <taxon>Fungi</taxon>
        <taxon>Dikarya</taxon>
        <taxon>Ascomycota</taxon>
        <taxon>Pezizomycotina</taxon>
        <taxon>Dothideomycetes</taxon>
        <taxon>Pleosporomycetidae</taxon>
        <taxon>Pleosporales</taxon>
        <taxon>Pleosporineae</taxon>
        <taxon>Phaeosphaeriaceae</taxon>
        <taxon>Parastagonospora</taxon>
    </lineage>
</organism>
<evidence type="ECO:0000313" key="3">
    <source>
        <dbReference type="EMBL" id="QRC98126.1"/>
    </source>
</evidence>
<dbReference type="InterPro" id="IPR036378">
    <property type="entry name" value="FAS1_dom_sf"/>
</dbReference>
<name>A0A7U2F3N9_PHANO</name>
<dbReference type="Gene3D" id="2.30.180.10">
    <property type="entry name" value="FAS1 domain"/>
    <property type="match status" value="1"/>
</dbReference>
<evidence type="ECO:0000256" key="1">
    <source>
        <dbReference type="ARBA" id="ARBA00022729"/>
    </source>
</evidence>
<dbReference type="PANTHER" id="PTHR28156">
    <property type="entry name" value="FAS1 DOMAIN-CONTAINING PROTEIN YDR262W"/>
    <property type="match status" value="1"/>
</dbReference>
<proteinExistence type="predicted"/>
<dbReference type="AlphaFoldDB" id="A0A7U2F3N9"/>
<dbReference type="KEGG" id="pno:SNOG_04226"/>
<dbReference type="SUPFAM" id="SSF82153">
    <property type="entry name" value="FAS1 domain"/>
    <property type="match status" value="1"/>
</dbReference>